<keyword evidence="2" id="KW-1185">Reference proteome</keyword>
<protein>
    <submittedName>
        <fullName evidence="1">Uncharacterized protein</fullName>
    </submittedName>
</protein>
<reference evidence="1 2" key="1">
    <citation type="journal article" date="2021" name="Front. Genet.">
        <title>Chromosome-Level Genome Assembly Reveals Significant Gene Expansion in the Toll and IMD Signaling Pathways of Dendrolimus kikuchii.</title>
        <authorList>
            <person name="Zhou J."/>
            <person name="Wu P."/>
            <person name="Xiong Z."/>
            <person name="Liu N."/>
            <person name="Zhao N."/>
            <person name="Ji M."/>
            <person name="Qiu Y."/>
            <person name="Yang B."/>
        </authorList>
    </citation>
    <scope>NUCLEOTIDE SEQUENCE [LARGE SCALE GENOMIC DNA]</scope>
    <source>
        <strain evidence="1">Ann1</strain>
    </source>
</reference>
<comment type="caution">
    <text evidence="1">The sequence shown here is derived from an EMBL/GenBank/DDBJ whole genome shotgun (WGS) entry which is preliminary data.</text>
</comment>
<name>A0ACC1D7B8_9NEOP</name>
<organism evidence="1 2">
    <name type="scientific">Dendrolimus kikuchii</name>
    <dbReference type="NCBI Taxonomy" id="765133"/>
    <lineage>
        <taxon>Eukaryota</taxon>
        <taxon>Metazoa</taxon>
        <taxon>Ecdysozoa</taxon>
        <taxon>Arthropoda</taxon>
        <taxon>Hexapoda</taxon>
        <taxon>Insecta</taxon>
        <taxon>Pterygota</taxon>
        <taxon>Neoptera</taxon>
        <taxon>Endopterygota</taxon>
        <taxon>Lepidoptera</taxon>
        <taxon>Glossata</taxon>
        <taxon>Ditrysia</taxon>
        <taxon>Bombycoidea</taxon>
        <taxon>Lasiocampidae</taxon>
        <taxon>Dendrolimus</taxon>
    </lineage>
</organism>
<dbReference type="Proteomes" id="UP000824533">
    <property type="component" value="Linkage Group LG07"/>
</dbReference>
<sequence>MTMLIHQFHYGSPRRKNEMLAKVVILAIVLAAATCQEQRYVYKAPHQAPKEYKHSYEHIPLKAYPTAPAEPAPISEEQYQDRAPQEREPQENYGHAFSSQSIIHHPGQQGSQENSEEQVVPVYQYVSEPNEESNAYNQMPQKYQAVHYPVPAPVHLDIPTVKFPSNPKPKPHYVQAEESLPYHHAHAQPTPVARPEIHSYESHDEPIDYYAYPKYQYEYKVEDPHTGDNKFQHEIRDGDVVKGVYGLHEADGSIRTVEYSSDKHSGFSAIVKHTAPGQHVQIETHHQN</sequence>
<evidence type="ECO:0000313" key="1">
    <source>
        <dbReference type="EMBL" id="KAJ0179786.1"/>
    </source>
</evidence>
<dbReference type="EMBL" id="CM034393">
    <property type="protein sequence ID" value="KAJ0179786.1"/>
    <property type="molecule type" value="Genomic_DNA"/>
</dbReference>
<evidence type="ECO:0000313" key="2">
    <source>
        <dbReference type="Proteomes" id="UP000824533"/>
    </source>
</evidence>
<gene>
    <name evidence="1" type="ORF">K1T71_004377</name>
</gene>
<accession>A0ACC1D7B8</accession>
<proteinExistence type="predicted"/>